<reference evidence="1" key="1">
    <citation type="submission" date="2023-05" db="EMBL/GenBank/DDBJ databases">
        <title>High-quality long-read genome of Scophthalmus maximus.</title>
        <authorList>
            <person name="Lien S."/>
            <person name="Martinez P."/>
        </authorList>
    </citation>
    <scope>NUCLEOTIDE SEQUENCE [LARGE SCALE GENOMIC DNA]</scope>
</reference>
<name>A0A8D3CL89_SCOMX</name>
<reference evidence="1" key="2">
    <citation type="submission" date="2025-08" db="UniProtKB">
        <authorList>
            <consortium name="Ensembl"/>
        </authorList>
    </citation>
    <scope>IDENTIFICATION</scope>
</reference>
<protein>
    <submittedName>
        <fullName evidence="1">Uncharacterized protein</fullName>
    </submittedName>
</protein>
<dbReference type="Ensembl" id="ENSSMAT00000066469.1">
    <property type="protein sequence ID" value="ENSSMAP00000048047.1"/>
    <property type="gene ID" value="ENSSMAG00000033886.1"/>
</dbReference>
<accession>A0A8D3CL89</accession>
<proteinExistence type="predicted"/>
<organism evidence="1 2">
    <name type="scientific">Scophthalmus maximus</name>
    <name type="common">Turbot</name>
    <name type="synonym">Psetta maxima</name>
    <dbReference type="NCBI Taxonomy" id="52904"/>
    <lineage>
        <taxon>Eukaryota</taxon>
        <taxon>Metazoa</taxon>
        <taxon>Chordata</taxon>
        <taxon>Craniata</taxon>
        <taxon>Vertebrata</taxon>
        <taxon>Euteleostomi</taxon>
        <taxon>Actinopterygii</taxon>
        <taxon>Neopterygii</taxon>
        <taxon>Teleostei</taxon>
        <taxon>Neoteleostei</taxon>
        <taxon>Acanthomorphata</taxon>
        <taxon>Carangaria</taxon>
        <taxon>Pleuronectiformes</taxon>
        <taxon>Pleuronectoidei</taxon>
        <taxon>Scophthalmidae</taxon>
        <taxon>Scophthalmus</taxon>
    </lineage>
</organism>
<evidence type="ECO:0000313" key="1">
    <source>
        <dbReference type="Ensembl" id="ENSSMAP00000048047.1"/>
    </source>
</evidence>
<evidence type="ECO:0000313" key="2">
    <source>
        <dbReference type="Proteomes" id="UP000694558"/>
    </source>
</evidence>
<dbReference type="AlphaFoldDB" id="A0A8D3CL89"/>
<sequence>MCKTYNMGESFFLISHSATILQKDTDDTFPSQPSALPVLPPLLPCFFYIPFPVSFYPSIHLSILSVSRSPRADEMLVSNDENECGFRGESNTRRPLEQTNEGIISVQAEHLCLCITTGMCTVRHCYVILCDQCGILGHFSVSACN</sequence>
<dbReference type="Proteomes" id="UP000694558">
    <property type="component" value="Chromosome 7"/>
</dbReference>